<dbReference type="SUPFAM" id="SSF88946">
    <property type="entry name" value="Sigma2 domain of RNA polymerase sigma factors"/>
    <property type="match status" value="1"/>
</dbReference>
<dbReference type="InterPro" id="IPR013249">
    <property type="entry name" value="RNA_pol_sigma70_r4_t2"/>
</dbReference>
<comment type="caution">
    <text evidence="7">The sequence shown here is derived from an EMBL/GenBank/DDBJ whole genome shotgun (WGS) entry which is preliminary data.</text>
</comment>
<protein>
    <submittedName>
        <fullName evidence="7">RNA polymerase ECF family sigma subunit</fullName>
    </submittedName>
</protein>
<dbReference type="InterPro" id="IPR036388">
    <property type="entry name" value="WH-like_DNA-bd_sf"/>
</dbReference>
<evidence type="ECO:0000313" key="7">
    <source>
        <dbReference type="EMBL" id="TDS75091.1"/>
    </source>
</evidence>
<keyword evidence="2" id="KW-0805">Transcription regulation</keyword>
<dbReference type="Proteomes" id="UP000295344">
    <property type="component" value="Unassembled WGS sequence"/>
</dbReference>
<dbReference type="InterPro" id="IPR013324">
    <property type="entry name" value="RNA_pol_sigma_r3/r4-like"/>
</dbReference>
<keyword evidence="3" id="KW-0731">Sigma factor</keyword>
<dbReference type="Pfam" id="PF08281">
    <property type="entry name" value="Sigma70_r4_2"/>
    <property type="match status" value="1"/>
</dbReference>
<dbReference type="Pfam" id="PF04542">
    <property type="entry name" value="Sigma70_r2"/>
    <property type="match status" value="1"/>
</dbReference>
<keyword evidence="4" id="KW-0804">Transcription</keyword>
<accession>A0A4R7FFT3</accession>
<dbReference type="NCBIfam" id="TIGR02937">
    <property type="entry name" value="sigma70-ECF"/>
    <property type="match status" value="1"/>
</dbReference>
<dbReference type="InterPro" id="IPR039425">
    <property type="entry name" value="RNA_pol_sigma-70-like"/>
</dbReference>
<dbReference type="InterPro" id="IPR013325">
    <property type="entry name" value="RNA_pol_sigma_r2"/>
</dbReference>
<dbReference type="PANTHER" id="PTHR43133">
    <property type="entry name" value="RNA POLYMERASE ECF-TYPE SIGMA FACTO"/>
    <property type="match status" value="1"/>
</dbReference>
<sequence>MNEDDSDAWARAVAGDGEAFGVVFDRFAPRVQRHLHRLLQSTQDVEDALAIVFLEAWRKRATVRVVDGSPVPWLLVTATNVANNVRRSGRRYQALLDRLPPVLPTDGGFDAVEESEVVAAMRLLSIADQQVLTLCVLEEWSEREAAAALQVRPGTVKSRLHRAKRRLADRFGAMTAGSLEGISHGL</sequence>
<reference evidence="7 8" key="1">
    <citation type="submission" date="2019-03" db="EMBL/GenBank/DDBJ databases">
        <title>Genomic Encyclopedia of Archaeal and Bacterial Type Strains, Phase II (KMG-II): from individual species to whole genera.</title>
        <authorList>
            <person name="Goeker M."/>
        </authorList>
    </citation>
    <scope>NUCLEOTIDE SEQUENCE [LARGE SCALE GENOMIC DNA]</scope>
    <source>
        <strain evidence="7 8">DSM 24782</strain>
    </source>
</reference>
<evidence type="ECO:0000256" key="2">
    <source>
        <dbReference type="ARBA" id="ARBA00023015"/>
    </source>
</evidence>
<organism evidence="7 8">
    <name type="scientific">Amnibacterium kyonggiense</name>
    <dbReference type="NCBI Taxonomy" id="595671"/>
    <lineage>
        <taxon>Bacteria</taxon>
        <taxon>Bacillati</taxon>
        <taxon>Actinomycetota</taxon>
        <taxon>Actinomycetes</taxon>
        <taxon>Micrococcales</taxon>
        <taxon>Microbacteriaceae</taxon>
        <taxon>Amnibacterium</taxon>
    </lineage>
</organism>
<gene>
    <name evidence="7" type="ORF">CLV52_3618</name>
</gene>
<dbReference type="InterPro" id="IPR014284">
    <property type="entry name" value="RNA_pol_sigma-70_dom"/>
</dbReference>
<evidence type="ECO:0000256" key="1">
    <source>
        <dbReference type="ARBA" id="ARBA00010641"/>
    </source>
</evidence>
<dbReference type="GO" id="GO:0006352">
    <property type="term" value="P:DNA-templated transcription initiation"/>
    <property type="evidence" value="ECO:0007669"/>
    <property type="project" value="InterPro"/>
</dbReference>
<evidence type="ECO:0000259" key="6">
    <source>
        <dbReference type="Pfam" id="PF08281"/>
    </source>
</evidence>
<dbReference type="EMBL" id="SOAM01000004">
    <property type="protein sequence ID" value="TDS75091.1"/>
    <property type="molecule type" value="Genomic_DNA"/>
</dbReference>
<proteinExistence type="inferred from homology"/>
<keyword evidence="8" id="KW-1185">Reference proteome</keyword>
<name>A0A4R7FFT3_9MICO</name>
<dbReference type="SUPFAM" id="SSF88659">
    <property type="entry name" value="Sigma3 and sigma4 domains of RNA polymerase sigma factors"/>
    <property type="match status" value="1"/>
</dbReference>
<evidence type="ECO:0000313" key="8">
    <source>
        <dbReference type="Proteomes" id="UP000295344"/>
    </source>
</evidence>
<dbReference type="AlphaFoldDB" id="A0A4R7FFT3"/>
<dbReference type="InterPro" id="IPR007627">
    <property type="entry name" value="RNA_pol_sigma70_r2"/>
</dbReference>
<comment type="similarity">
    <text evidence="1">Belongs to the sigma-70 factor family. ECF subfamily.</text>
</comment>
<feature type="domain" description="RNA polymerase sigma factor 70 region 4 type 2" evidence="6">
    <location>
        <begin position="116"/>
        <end position="167"/>
    </location>
</feature>
<dbReference type="CDD" id="cd06171">
    <property type="entry name" value="Sigma70_r4"/>
    <property type="match status" value="1"/>
</dbReference>
<evidence type="ECO:0000256" key="3">
    <source>
        <dbReference type="ARBA" id="ARBA00023082"/>
    </source>
</evidence>
<dbReference type="Gene3D" id="1.10.1740.10">
    <property type="match status" value="1"/>
</dbReference>
<dbReference type="Gene3D" id="1.10.10.10">
    <property type="entry name" value="Winged helix-like DNA-binding domain superfamily/Winged helix DNA-binding domain"/>
    <property type="match status" value="1"/>
</dbReference>
<dbReference type="PANTHER" id="PTHR43133:SF25">
    <property type="entry name" value="RNA POLYMERASE SIGMA FACTOR RFAY-RELATED"/>
    <property type="match status" value="1"/>
</dbReference>
<dbReference type="GO" id="GO:0003677">
    <property type="term" value="F:DNA binding"/>
    <property type="evidence" value="ECO:0007669"/>
    <property type="project" value="InterPro"/>
</dbReference>
<dbReference type="RefSeq" id="WP_246018207.1">
    <property type="nucleotide sequence ID" value="NZ_BAAARP010000001.1"/>
</dbReference>
<dbReference type="GO" id="GO:0016987">
    <property type="term" value="F:sigma factor activity"/>
    <property type="evidence" value="ECO:0007669"/>
    <property type="project" value="UniProtKB-KW"/>
</dbReference>
<feature type="domain" description="RNA polymerase sigma-70 region 2" evidence="5">
    <location>
        <begin position="24"/>
        <end position="91"/>
    </location>
</feature>
<evidence type="ECO:0000259" key="5">
    <source>
        <dbReference type="Pfam" id="PF04542"/>
    </source>
</evidence>
<evidence type="ECO:0000256" key="4">
    <source>
        <dbReference type="ARBA" id="ARBA00023163"/>
    </source>
</evidence>